<sequence length="252" mass="28651">MKLYIVDDYNAMSKKAADIVSMQIKTKQNSVIGLATGSTPIGMYKELIKMHRKEKLDFSKIKTFNLDEYYKIHPQDNQSYRYYMMKNFFNHINIDHNNINIPNGMTNDTERECKLYEEKIQESGGIDLQILGIGTNAHIGFNEPNNKFEPYTHLVNLDKNTIKSNSRFFRSVEDVPAKAISMGIKTIMSSRKILLLANGDNKAQAIFESLKGPIVPQVPGSILQLHKDLTVIIDKKAARYLEVEKTAATTSL</sequence>
<proteinExistence type="inferred from homology"/>
<evidence type="ECO:0000256" key="3">
    <source>
        <dbReference type="ARBA" id="ARBA00023277"/>
    </source>
</evidence>
<evidence type="ECO:0000313" key="7">
    <source>
        <dbReference type="Proteomes" id="UP000190140"/>
    </source>
</evidence>
<comment type="pathway">
    <text evidence="4">Amino-sugar metabolism; N-acetylneuraminate degradation; D-fructose 6-phosphate from N-acetylneuraminate: step 5/5.</text>
</comment>
<organism evidence="6 7">
    <name type="scientific">Alkalithermobacter paradoxus</name>
    <dbReference type="NCBI Taxonomy" id="29349"/>
    <lineage>
        <taxon>Bacteria</taxon>
        <taxon>Bacillati</taxon>
        <taxon>Bacillota</taxon>
        <taxon>Clostridia</taxon>
        <taxon>Peptostreptococcales</taxon>
        <taxon>Tepidibacteraceae</taxon>
        <taxon>Alkalithermobacter</taxon>
    </lineage>
</organism>
<reference evidence="6 7" key="1">
    <citation type="submission" date="2017-03" db="EMBL/GenBank/DDBJ databases">
        <title>Genome sequence of Clostridium thermoalcaliphilum DSM 7309.</title>
        <authorList>
            <person name="Poehlein A."/>
            <person name="Daniel R."/>
        </authorList>
    </citation>
    <scope>NUCLEOTIDE SEQUENCE [LARGE SCALE GENOMIC DNA]</scope>
    <source>
        <strain evidence="6 7">DSM 7309</strain>
    </source>
</reference>
<dbReference type="RefSeq" id="WP_079410635.1">
    <property type="nucleotide sequence ID" value="NZ_MZGW01000001.1"/>
</dbReference>
<dbReference type="Gene3D" id="3.40.50.1360">
    <property type="match status" value="1"/>
</dbReference>
<dbReference type="GO" id="GO:0005737">
    <property type="term" value="C:cytoplasm"/>
    <property type="evidence" value="ECO:0007669"/>
    <property type="project" value="TreeGrafter"/>
</dbReference>
<dbReference type="FunFam" id="3.40.50.1360:FF:000003">
    <property type="entry name" value="Glucosamine-6-phosphate deaminase"/>
    <property type="match status" value="1"/>
</dbReference>
<dbReference type="Pfam" id="PF01182">
    <property type="entry name" value="Glucosamine_iso"/>
    <property type="match status" value="1"/>
</dbReference>
<dbReference type="PANTHER" id="PTHR11280:SF5">
    <property type="entry name" value="GLUCOSAMINE-6-PHOSPHATE ISOMERASE"/>
    <property type="match status" value="1"/>
</dbReference>
<keyword evidence="7" id="KW-1185">Reference proteome</keyword>
<dbReference type="GO" id="GO:0042802">
    <property type="term" value="F:identical protein binding"/>
    <property type="evidence" value="ECO:0007669"/>
    <property type="project" value="TreeGrafter"/>
</dbReference>
<dbReference type="GO" id="GO:0006043">
    <property type="term" value="P:glucosamine catabolic process"/>
    <property type="evidence" value="ECO:0007669"/>
    <property type="project" value="TreeGrafter"/>
</dbReference>
<evidence type="ECO:0000256" key="2">
    <source>
        <dbReference type="ARBA" id="ARBA00022801"/>
    </source>
</evidence>
<name>A0A1V4IB21_9FIRM</name>
<evidence type="ECO:0000259" key="5">
    <source>
        <dbReference type="Pfam" id="PF01182"/>
    </source>
</evidence>
<dbReference type="OrthoDB" id="9791139at2"/>
<dbReference type="GO" id="GO:0006046">
    <property type="term" value="P:N-acetylglucosamine catabolic process"/>
    <property type="evidence" value="ECO:0007669"/>
    <property type="project" value="UniProtKB-UniRule"/>
</dbReference>
<comment type="catalytic activity">
    <reaction evidence="1 4">
        <text>alpha-D-glucosamine 6-phosphate + H2O = beta-D-fructose 6-phosphate + NH4(+)</text>
        <dbReference type="Rhea" id="RHEA:12172"/>
        <dbReference type="ChEBI" id="CHEBI:15377"/>
        <dbReference type="ChEBI" id="CHEBI:28938"/>
        <dbReference type="ChEBI" id="CHEBI:57634"/>
        <dbReference type="ChEBI" id="CHEBI:75989"/>
        <dbReference type="EC" id="3.5.99.6"/>
    </reaction>
</comment>
<dbReference type="SUPFAM" id="SSF100950">
    <property type="entry name" value="NagB/RpiA/CoA transferase-like"/>
    <property type="match status" value="1"/>
</dbReference>
<keyword evidence="2 4" id="KW-0378">Hydrolase</keyword>
<dbReference type="STRING" id="29349.CLOTH_03520"/>
<evidence type="ECO:0000313" key="6">
    <source>
        <dbReference type="EMBL" id="OPJ57070.1"/>
    </source>
</evidence>
<dbReference type="GO" id="GO:0004342">
    <property type="term" value="F:glucosamine-6-phosphate deaminase activity"/>
    <property type="evidence" value="ECO:0007669"/>
    <property type="project" value="UniProtKB-UniRule"/>
</dbReference>
<feature type="active site" description="For ring-opening step" evidence="4">
    <location>
        <position position="143"/>
    </location>
</feature>
<dbReference type="UniPathway" id="UPA00629">
    <property type="reaction ID" value="UER00684"/>
</dbReference>
<accession>A0A1V4IB21</accession>
<feature type="domain" description="Glucosamine/galactosamine-6-phosphate isomerase" evidence="5">
    <location>
        <begin position="11"/>
        <end position="226"/>
    </location>
</feature>
<dbReference type="HAMAP" id="MF_01241">
    <property type="entry name" value="GlcN6P_deamin"/>
    <property type="match status" value="1"/>
</dbReference>
<gene>
    <name evidence="4 6" type="primary">nagB</name>
    <name evidence="6" type="ORF">CLOTH_03520</name>
</gene>
<dbReference type="InterPro" id="IPR037171">
    <property type="entry name" value="NagB/RpiA_transferase-like"/>
</dbReference>
<dbReference type="AlphaFoldDB" id="A0A1V4IB21"/>
<dbReference type="PANTHER" id="PTHR11280">
    <property type="entry name" value="GLUCOSAMINE-6-PHOSPHATE ISOMERASE"/>
    <property type="match status" value="1"/>
</dbReference>
<dbReference type="Proteomes" id="UP000190140">
    <property type="component" value="Unassembled WGS sequence"/>
</dbReference>
<dbReference type="EMBL" id="MZGW01000001">
    <property type="protein sequence ID" value="OPJ57070.1"/>
    <property type="molecule type" value="Genomic_DNA"/>
</dbReference>
<comment type="function">
    <text evidence="4">Catalyzes the reversible isomerization-deamination of glucosamine 6-phosphate (GlcN6P) to form fructose 6-phosphate (Fru6P) and ammonium ion.</text>
</comment>
<dbReference type="GO" id="GO:0005975">
    <property type="term" value="P:carbohydrate metabolic process"/>
    <property type="evidence" value="ECO:0007669"/>
    <property type="project" value="InterPro"/>
</dbReference>
<dbReference type="InterPro" id="IPR004547">
    <property type="entry name" value="Glucosamine6P_isomerase"/>
</dbReference>
<evidence type="ECO:0000256" key="1">
    <source>
        <dbReference type="ARBA" id="ARBA00000644"/>
    </source>
</evidence>
<feature type="active site" description="Proton acceptor; for ring-opening step" evidence="4">
    <location>
        <position position="138"/>
    </location>
</feature>
<dbReference type="EC" id="3.5.99.6" evidence="4"/>
<comment type="caution">
    <text evidence="4">Lacks conserved residue(s) required for the propagation of feature annotation.</text>
</comment>
<dbReference type="NCBIfam" id="TIGR00502">
    <property type="entry name" value="nagB"/>
    <property type="match status" value="1"/>
</dbReference>
<comment type="similarity">
    <text evidence="4">Belongs to the glucosamine/galactosamine-6-phosphate isomerase family. NagB subfamily.</text>
</comment>
<dbReference type="InterPro" id="IPR006148">
    <property type="entry name" value="Glc/Gal-6P_isomerase"/>
</dbReference>
<feature type="active site" description="For ring-opening step" evidence="4">
    <location>
        <position position="136"/>
    </location>
</feature>
<comment type="caution">
    <text evidence="6">The sequence shown here is derived from an EMBL/GenBank/DDBJ whole genome shotgun (WGS) entry which is preliminary data.</text>
</comment>
<protein>
    <recommendedName>
        <fullName evidence="4">Glucosamine-6-phosphate deaminase</fullName>
        <ecNumber evidence="4">3.5.99.6</ecNumber>
    </recommendedName>
    <alternativeName>
        <fullName evidence="4">GlcN6P deaminase</fullName>
        <shortName evidence="4">GNPDA</shortName>
    </alternativeName>
    <alternativeName>
        <fullName evidence="4">Glucosamine-6-phosphate isomerase</fullName>
    </alternativeName>
</protein>
<dbReference type="GO" id="GO:0019262">
    <property type="term" value="P:N-acetylneuraminate catabolic process"/>
    <property type="evidence" value="ECO:0007669"/>
    <property type="project" value="UniProtKB-UniRule"/>
</dbReference>
<dbReference type="CDD" id="cd01399">
    <property type="entry name" value="GlcN6P_deaminase"/>
    <property type="match status" value="1"/>
</dbReference>
<feature type="active site" description="Proton acceptor; for enolization step" evidence="4">
    <location>
        <position position="67"/>
    </location>
</feature>
<evidence type="ECO:0000256" key="4">
    <source>
        <dbReference type="HAMAP-Rule" id="MF_01241"/>
    </source>
</evidence>
<dbReference type="NCBIfam" id="NF001684">
    <property type="entry name" value="PRK00443.1-4"/>
    <property type="match status" value="1"/>
</dbReference>
<keyword evidence="3 4" id="KW-0119">Carbohydrate metabolism</keyword>